<dbReference type="GO" id="GO:0050659">
    <property type="term" value="F:N-acetylgalactosamine 4-sulfate 6-O-sulfotransferase activity"/>
    <property type="evidence" value="ECO:0007669"/>
    <property type="project" value="TreeGrafter"/>
</dbReference>
<name>A0AAD9NFA0_9ANNE</name>
<organism evidence="2 3">
    <name type="scientific">Paralvinella palmiformis</name>
    <dbReference type="NCBI Taxonomy" id="53620"/>
    <lineage>
        <taxon>Eukaryota</taxon>
        <taxon>Metazoa</taxon>
        <taxon>Spiralia</taxon>
        <taxon>Lophotrochozoa</taxon>
        <taxon>Annelida</taxon>
        <taxon>Polychaeta</taxon>
        <taxon>Sedentaria</taxon>
        <taxon>Canalipalpata</taxon>
        <taxon>Terebellida</taxon>
        <taxon>Terebelliformia</taxon>
        <taxon>Alvinellidae</taxon>
        <taxon>Paralvinella</taxon>
    </lineage>
</organism>
<proteinExistence type="predicted"/>
<dbReference type="Proteomes" id="UP001208570">
    <property type="component" value="Unassembled WGS sequence"/>
</dbReference>
<evidence type="ECO:0000256" key="1">
    <source>
        <dbReference type="SAM" id="Phobius"/>
    </source>
</evidence>
<comment type="caution">
    <text evidence="2">The sequence shown here is derived from an EMBL/GenBank/DDBJ whole genome shotgun (WGS) entry which is preliminary data.</text>
</comment>
<dbReference type="InterPro" id="IPR052654">
    <property type="entry name" value="CS_Sulfotransferase"/>
</dbReference>
<dbReference type="PANTHER" id="PTHR15723:SF0">
    <property type="entry name" value="CARBOHYDRATE SULFOTRANSFERASE 15"/>
    <property type="match status" value="1"/>
</dbReference>
<accession>A0AAD9NFA0</accession>
<evidence type="ECO:0000313" key="2">
    <source>
        <dbReference type="EMBL" id="KAK2166433.1"/>
    </source>
</evidence>
<dbReference type="EMBL" id="JAODUP010000039">
    <property type="protein sequence ID" value="KAK2166433.1"/>
    <property type="molecule type" value="Genomic_DNA"/>
</dbReference>
<dbReference type="AlphaFoldDB" id="A0AAD9NFA0"/>
<sequence>MSTEEAKPLDIAKVMTYVRFPRVRISFLLLILASSLLIFILVLQEDQKSSGNTAQSVAPVEYGIQEGDPDPEMIDMMEEFNNEWADQLGYSRKILHKHSDIKHFSLYVSNDKIDHFKVKLPPLLEDYRNPCWLEEIPEYFSYAKSYYSECALSSHKLPKHSGKFKAMDDVIRLRGERGENWRVRCFPSFFLLGVPKCATQDLYNTLLKYADEFLPGNLRELHYWDYKRCADKEYCKGANRPRSPTFSDYLDTYDGASEIIRRYVRLKDAKPYHPMIIGDMTPSTMTYDPCWSQRPGNNNLTEPRYITAHYIYSIRPETKFVLMLREPVDSLFYFNCAGASVV</sequence>
<evidence type="ECO:0008006" key="4">
    <source>
        <dbReference type="Google" id="ProtNLM"/>
    </source>
</evidence>
<protein>
    <recommendedName>
        <fullName evidence="4">Carbohydrate sulfotransferase 15</fullName>
    </recommendedName>
</protein>
<dbReference type="GO" id="GO:0019319">
    <property type="term" value="P:hexose biosynthetic process"/>
    <property type="evidence" value="ECO:0007669"/>
    <property type="project" value="TreeGrafter"/>
</dbReference>
<dbReference type="InterPro" id="IPR027417">
    <property type="entry name" value="P-loop_NTPase"/>
</dbReference>
<dbReference type="Gene3D" id="3.40.50.300">
    <property type="entry name" value="P-loop containing nucleotide triphosphate hydrolases"/>
    <property type="match status" value="1"/>
</dbReference>
<keyword evidence="1" id="KW-1133">Transmembrane helix</keyword>
<gene>
    <name evidence="2" type="ORF">LSH36_39g09011</name>
</gene>
<feature type="transmembrane region" description="Helical" evidence="1">
    <location>
        <begin position="25"/>
        <end position="43"/>
    </location>
</feature>
<dbReference type="PANTHER" id="PTHR15723">
    <property type="entry name" value="CARBOHYDRATE SULFOTRANSFERASE 15"/>
    <property type="match status" value="1"/>
</dbReference>
<keyword evidence="1" id="KW-0472">Membrane</keyword>
<keyword evidence="1" id="KW-0812">Transmembrane</keyword>
<reference evidence="2" key="1">
    <citation type="journal article" date="2023" name="Mol. Biol. Evol.">
        <title>Third-Generation Sequencing Reveals the Adaptive Role of the Epigenome in Three Deep-Sea Polychaetes.</title>
        <authorList>
            <person name="Perez M."/>
            <person name="Aroh O."/>
            <person name="Sun Y."/>
            <person name="Lan Y."/>
            <person name="Juniper S.K."/>
            <person name="Young C.R."/>
            <person name="Angers B."/>
            <person name="Qian P.Y."/>
        </authorList>
    </citation>
    <scope>NUCLEOTIDE SEQUENCE</scope>
    <source>
        <strain evidence="2">P08H-3</strain>
    </source>
</reference>
<keyword evidence="3" id="KW-1185">Reference proteome</keyword>
<dbReference type="SUPFAM" id="SSF52540">
    <property type="entry name" value="P-loop containing nucleoside triphosphate hydrolases"/>
    <property type="match status" value="1"/>
</dbReference>
<evidence type="ECO:0000313" key="3">
    <source>
        <dbReference type="Proteomes" id="UP001208570"/>
    </source>
</evidence>